<dbReference type="Proteomes" id="UP000199427">
    <property type="component" value="Unassembled WGS sequence"/>
</dbReference>
<protein>
    <submittedName>
        <fullName evidence="1">Uncharacterized protein</fullName>
    </submittedName>
</protein>
<proteinExistence type="predicted"/>
<dbReference type="STRING" id="571933.SAMN05216362_1456"/>
<name>A0A1H9L8A4_9BACI</name>
<sequence>MVQKDLFSFLENKERLGTNHTVSLQRARALNIIIINAINYLEYLTSNKAVEYQKRSGSFNKDLLHTICRVASRLGTY</sequence>
<gene>
    <name evidence="1" type="ORF">SAMN05216362_1456</name>
</gene>
<dbReference type="EMBL" id="FOES01000045">
    <property type="protein sequence ID" value="SER07459.1"/>
    <property type="molecule type" value="Genomic_DNA"/>
</dbReference>
<accession>A0A1H9L8A4</accession>
<organism evidence="1 2">
    <name type="scientific">Piscibacillus halophilus</name>
    <dbReference type="NCBI Taxonomy" id="571933"/>
    <lineage>
        <taxon>Bacteria</taxon>
        <taxon>Bacillati</taxon>
        <taxon>Bacillota</taxon>
        <taxon>Bacilli</taxon>
        <taxon>Bacillales</taxon>
        <taxon>Bacillaceae</taxon>
        <taxon>Piscibacillus</taxon>
    </lineage>
</organism>
<dbReference type="AlphaFoldDB" id="A0A1H9L8A4"/>
<evidence type="ECO:0000313" key="1">
    <source>
        <dbReference type="EMBL" id="SER07459.1"/>
    </source>
</evidence>
<reference evidence="1 2" key="1">
    <citation type="submission" date="2016-10" db="EMBL/GenBank/DDBJ databases">
        <authorList>
            <person name="de Groot N.N."/>
        </authorList>
    </citation>
    <scope>NUCLEOTIDE SEQUENCE [LARGE SCALE GENOMIC DNA]</scope>
    <source>
        <strain evidence="1 2">DSM 21633</strain>
    </source>
</reference>
<keyword evidence="2" id="KW-1185">Reference proteome</keyword>
<evidence type="ECO:0000313" key="2">
    <source>
        <dbReference type="Proteomes" id="UP000199427"/>
    </source>
</evidence>